<feature type="transmembrane region" description="Helical" evidence="9">
    <location>
        <begin position="474"/>
        <end position="496"/>
    </location>
</feature>
<evidence type="ECO:0000256" key="6">
    <source>
        <dbReference type="ARBA" id="ARBA00023136"/>
    </source>
</evidence>
<evidence type="ECO:0000256" key="8">
    <source>
        <dbReference type="SAM" id="MobiDB-lite"/>
    </source>
</evidence>
<organism evidence="10 11">
    <name type="scientific">Catenulispora yoronensis</name>
    <dbReference type="NCBI Taxonomy" id="450799"/>
    <lineage>
        <taxon>Bacteria</taxon>
        <taxon>Bacillati</taxon>
        <taxon>Actinomycetota</taxon>
        <taxon>Actinomycetes</taxon>
        <taxon>Catenulisporales</taxon>
        <taxon>Catenulisporaceae</taxon>
        <taxon>Catenulispora</taxon>
    </lineage>
</organism>
<feature type="transmembrane region" description="Helical" evidence="9">
    <location>
        <begin position="193"/>
        <end position="213"/>
    </location>
</feature>
<evidence type="ECO:0000256" key="2">
    <source>
        <dbReference type="ARBA" id="ARBA00022448"/>
    </source>
</evidence>
<comment type="caution">
    <text evidence="10">The sequence shown here is derived from an EMBL/GenBank/DDBJ whole genome shotgun (WGS) entry which is preliminary data.</text>
</comment>
<gene>
    <name evidence="10" type="ORF">GCM10009839_80000</name>
</gene>
<keyword evidence="3" id="KW-1003">Cell membrane</keyword>
<dbReference type="RefSeq" id="WP_344670945.1">
    <property type="nucleotide sequence ID" value="NZ_BAAAQN010000070.1"/>
</dbReference>
<evidence type="ECO:0000256" key="1">
    <source>
        <dbReference type="ARBA" id="ARBA00004651"/>
    </source>
</evidence>
<evidence type="ECO:0000256" key="3">
    <source>
        <dbReference type="ARBA" id="ARBA00022475"/>
    </source>
</evidence>
<dbReference type="InterPro" id="IPR000109">
    <property type="entry name" value="POT_fam"/>
</dbReference>
<dbReference type="EMBL" id="BAAAQN010000070">
    <property type="protein sequence ID" value="GAA2058271.1"/>
    <property type="molecule type" value="Genomic_DNA"/>
</dbReference>
<sequence>MTTIDAPYPAGGEPPHGEAPPEDDKAFFGQPKGLRTLFATEFWERYSFYGMRGLLVLFLTDTVANGGLGFSTETGNSFLGIYNSLVYLMALPGGWIADRIWGARRSVLWGGVIIAVGHYVMAVPSEPTTFIGLGLIVLGTGLLKPNISAQVGDLYHEHDRRRDAGFTVFYMAINMGGFLAPLTAGWVGQHINYHLGFGCAALGMTFAVIFYVAQGKYLGTIGLWPPKPIAGPELRRALRLAALVVVVVLAIVLGWMAFTQWSVAAFSDALAAPIIVSPIVYFGFMFGRGGLSSGEAPKLAAFVAFFIGATVFWMIYDQSGSQLNLFAADKTNLSIFGWQMPAVWLQSANPFYIMVFAPVFAWMWERLGDRAPRTSVKFAIALVFIGLSFFVMSLAGKNATPTHKVSIAFLAVTYLLQTFGELCLSPVGLSVTTQLAPARYAGQMLGLWFLATAVGNALNVYVTKLSTVMSDFAYFLSIGCVAVGIGVVAFLTAPLVNRLMGDVR</sequence>
<dbReference type="SUPFAM" id="SSF103473">
    <property type="entry name" value="MFS general substrate transporter"/>
    <property type="match status" value="1"/>
</dbReference>
<dbReference type="InterPro" id="IPR036259">
    <property type="entry name" value="MFS_trans_sf"/>
</dbReference>
<evidence type="ECO:0000256" key="9">
    <source>
        <dbReference type="SAM" id="Phobius"/>
    </source>
</evidence>
<dbReference type="CDD" id="cd17346">
    <property type="entry name" value="MFS_DtpA_like"/>
    <property type="match status" value="1"/>
</dbReference>
<evidence type="ECO:0000313" key="11">
    <source>
        <dbReference type="Proteomes" id="UP001500751"/>
    </source>
</evidence>
<dbReference type="PANTHER" id="PTHR23517">
    <property type="entry name" value="RESISTANCE PROTEIN MDTM, PUTATIVE-RELATED-RELATED"/>
    <property type="match status" value="1"/>
</dbReference>
<feature type="transmembrane region" description="Helical" evidence="9">
    <location>
        <begin position="270"/>
        <end position="287"/>
    </location>
</feature>
<feature type="transmembrane region" description="Helical" evidence="9">
    <location>
        <begin position="407"/>
        <end position="432"/>
    </location>
</feature>
<evidence type="ECO:0000256" key="5">
    <source>
        <dbReference type="ARBA" id="ARBA00022989"/>
    </source>
</evidence>
<dbReference type="Gene3D" id="1.20.1250.20">
    <property type="entry name" value="MFS general substrate transporter like domains"/>
    <property type="match status" value="1"/>
</dbReference>
<feature type="transmembrane region" description="Helical" evidence="9">
    <location>
        <begin position="77"/>
        <end position="95"/>
    </location>
</feature>
<feature type="compositionally biased region" description="Low complexity" evidence="8">
    <location>
        <begin position="1"/>
        <end position="13"/>
    </location>
</feature>
<dbReference type="Proteomes" id="UP001500751">
    <property type="component" value="Unassembled WGS sequence"/>
</dbReference>
<keyword evidence="5 9" id="KW-1133">Transmembrane helix</keyword>
<comment type="similarity">
    <text evidence="7">Belongs to the major facilitator superfamily. Proton-dependent oligopeptide transporter (POT/PTR) (TC 2.A.17) family.</text>
</comment>
<feature type="transmembrane region" description="Helical" evidence="9">
    <location>
        <begin position="237"/>
        <end position="258"/>
    </location>
</feature>
<feature type="transmembrane region" description="Helical" evidence="9">
    <location>
        <begin position="107"/>
        <end position="124"/>
    </location>
</feature>
<name>A0ABP5H0D7_9ACTN</name>
<dbReference type="Pfam" id="PF00854">
    <property type="entry name" value="PTR2"/>
    <property type="match status" value="1"/>
</dbReference>
<keyword evidence="6 9" id="KW-0472">Membrane</keyword>
<dbReference type="PANTHER" id="PTHR23517:SF15">
    <property type="entry name" value="PROTON-DEPENDENT OLIGOPEPTIDE FAMILY TRANSPORT PROTEIN"/>
    <property type="match status" value="1"/>
</dbReference>
<keyword evidence="2 7" id="KW-0813">Transport</keyword>
<dbReference type="InterPro" id="IPR005279">
    <property type="entry name" value="Dipep/tripep_permease"/>
</dbReference>
<feature type="transmembrane region" description="Helical" evidence="9">
    <location>
        <begin position="444"/>
        <end position="462"/>
    </location>
</feature>
<feature type="transmembrane region" description="Helical" evidence="9">
    <location>
        <begin position="130"/>
        <end position="147"/>
    </location>
</feature>
<proteinExistence type="inferred from homology"/>
<feature type="transmembrane region" description="Helical" evidence="9">
    <location>
        <begin position="168"/>
        <end position="187"/>
    </location>
</feature>
<dbReference type="NCBIfam" id="TIGR00924">
    <property type="entry name" value="yjdL_sub1_fam"/>
    <property type="match status" value="1"/>
</dbReference>
<evidence type="ECO:0000256" key="4">
    <source>
        <dbReference type="ARBA" id="ARBA00022692"/>
    </source>
</evidence>
<feature type="region of interest" description="Disordered" evidence="8">
    <location>
        <begin position="1"/>
        <end position="25"/>
    </location>
</feature>
<protein>
    <submittedName>
        <fullName evidence="10">Peptide MFS transporter</fullName>
    </submittedName>
</protein>
<dbReference type="PROSITE" id="PS01023">
    <property type="entry name" value="PTR2_2"/>
    <property type="match status" value="1"/>
</dbReference>
<feature type="transmembrane region" description="Helical" evidence="9">
    <location>
        <begin position="343"/>
        <end position="364"/>
    </location>
</feature>
<evidence type="ECO:0000256" key="7">
    <source>
        <dbReference type="RuleBase" id="RU003755"/>
    </source>
</evidence>
<feature type="transmembrane region" description="Helical" evidence="9">
    <location>
        <begin position="53"/>
        <end position="71"/>
    </location>
</feature>
<dbReference type="InterPro" id="IPR050171">
    <property type="entry name" value="MFS_Transporters"/>
</dbReference>
<feature type="transmembrane region" description="Helical" evidence="9">
    <location>
        <begin position="376"/>
        <end position="395"/>
    </location>
</feature>
<accession>A0ABP5H0D7</accession>
<keyword evidence="11" id="KW-1185">Reference proteome</keyword>
<comment type="subcellular location">
    <subcellularLocation>
        <location evidence="1">Cell membrane</location>
        <topology evidence="1">Multi-pass membrane protein</topology>
    </subcellularLocation>
    <subcellularLocation>
        <location evidence="7">Membrane</location>
        <topology evidence="7">Multi-pass membrane protein</topology>
    </subcellularLocation>
</comment>
<keyword evidence="4 7" id="KW-0812">Transmembrane</keyword>
<evidence type="ECO:0000313" key="10">
    <source>
        <dbReference type="EMBL" id="GAA2058271.1"/>
    </source>
</evidence>
<feature type="transmembrane region" description="Helical" evidence="9">
    <location>
        <begin position="299"/>
        <end position="316"/>
    </location>
</feature>
<dbReference type="InterPro" id="IPR018456">
    <property type="entry name" value="PTR2_symporter_CS"/>
</dbReference>
<reference evidence="11" key="1">
    <citation type="journal article" date="2019" name="Int. J. Syst. Evol. Microbiol.">
        <title>The Global Catalogue of Microorganisms (GCM) 10K type strain sequencing project: providing services to taxonomists for standard genome sequencing and annotation.</title>
        <authorList>
            <consortium name="The Broad Institute Genomics Platform"/>
            <consortium name="The Broad Institute Genome Sequencing Center for Infectious Disease"/>
            <person name="Wu L."/>
            <person name="Ma J."/>
        </authorList>
    </citation>
    <scope>NUCLEOTIDE SEQUENCE [LARGE SCALE GENOMIC DNA]</scope>
    <source>
        <strain evidence="11">JCM 16014</strain>
    </source>
</reference>